<organism evidence="2 3">
    <name type="scientific">Natrinema soli</name>
    <dbReference type="NCBI Taxonomy" id="1930624"/>
    <lineage>
        <taxon>Archaea</taxon>
        <taxon>Methanobacteriati</taxon>
        <taxon>Methanobacteriota</taxon>
        <taxon>Stenosarchaea group</taxon>
        <taxon>Halobacteria</taxon>
        <taxon>Halobacteriales</taxon>
        <taxon>Natrialbaceae</taxon>
        <taxon>Natrinema</taxon>
    </lineage>
</organism>
<feature type="compositionally biased region" description="Basic and acidic residues" evidence="1">
    <location>
        <begin position="1"/>
        <end position="13"/>
    </location>
</feature>
<dbReference type="RefSeq" id="WP_273737713.1">
    <property type="nucleotide sequence ID" value="NZ_JAQIVI010000095.1"/>
</dbReference>
<accession>A0ABD5SMM7</accession>
<reference evidence="2 3" key="1">
    <citation type="journal article" date="2019" name="Int. J. Syst. Evol. Microbiol.">
        <title>The Global Catalogue of Microorganisms (GCM) 10K type strain sequencing project: providing services to taxonomists for standard genome sequencing and annotation.</title>
        <authorList>
            <consortium name="The Broad Institute Genomics Platform"/>
            <consortium name="The Broad Institute Genome Sequencing Center for Infectious Disease"/>
            <person name="Wu L."/>
            <person name="Ma J."/>
        </authorList>
    </citation>
    <scope>NUCLEOTIDE SEQUENCE [LARGE SCALE GENOMIC DNA]</scope>
    <source>
        <strain evidence="2 3">LMG 29247</strain>
    </source>
</reference>
<evidence type="ECO:0008006" key="4">
    <source>
        <dbReference type="Google" id="ProtNLM"/>
    </source>
</evidence>
<feature type="region of interest" description="Disordered" evidence="1">
    <location>
        <begin position="1"/>
        <end position="25"/>
    </location>
</feature>
<evidence type="ECO:0000313" key="3">
    <source>
        <dbReference type="Proteomes" id="UP001596383"/>
    </source>
</evidence>
<keyword evidence="3" id="KW-1185">Reference proteome</keyword>
<protein>
    <recommendedName>
        <fullName evidence="4">HTH iclR-type domain-containing protein</fullName>
    </recommendedName>
</protein>
<evidence type="ECO:0000313" key="2">
    <source>
        <dbReference type="EMBL" id="MFC6764651.1"/>
    </source>
</evidence>
<name>A0ABD5SMM7_9EURY</name>
<evidence type="ECO:0000256" key="1">
    <source>
        <dbReference type="SAM" id="MobiDB-lite"/>
    </source>
</evidence>
<dbReference type="Proteomes" id="UP001596383">
    <property type="component" value="Unassembled WGS sequence"/>
</dbReference>
<dbReference type="AlphaFoldDB" id="A0ABD5SMM7"/>
<comment type="caution">
    <text evidence="2">The sequence shown here is derived from an EMBL/GenBank/DDBJ whole genome shotgun (WGS) entry which is preliminary data.</text>
</comment>
<sequence length="84" mass="9817">MTEDEKERQRDDQGQFTEEASDDEILHAIRDSEFPAVTARWVADTFGIARSPTHQRLTQLHEQGDLERGKLSPRVVIWWIPEDQ</sequence>
<gene>
    <name evidence="2" type="ORF">ACFQE6_06265</name>
</gene>
<dbReference type="EMBL" id="JBHSWV010000095">
    <property type="protein sequence ID" value="MFC6764651.1"/>
    <property type="molecule type" value="Genomic_DNA"/>
</dbReference>
<proteinExistence type="predicted"/>